<sequence length="294" mass="32786">MVKSAHTYRDAGNWGIGGGFCCGHGGHGLGGMPHQCLPPPPPSDEEGEDTVSDVNPFCDQQVRHEAEVLDEYDLRDNRHLAPGYVVFTKPHHRESHRETEGFGESRWGSDFWVGPSFTSSMWAGGAIDGSIYSLQVMGSRVLFAKDSSDPDMTGFNDGPPVFDEGPEKVEERLIGEVGSLYDGLLVFKEKPSVSEEEKSTTEIIARVGGPLLDEFYLLQRRAQPVDLDVVDVKINKLMPELGFAHENGDKLVAFFSGGWQMRMSLEKILLWDPDLLLLDELTNHHDLDLNIYYY</sequence>
<name>A0A5A7PVS6_STRAF</name>
<dbReference type="PANTHER" id="PTHR19211">
    <property type="entry name" value="ATP-BINDING TRANSPORT PROTEIN-RELATED"/>
    <property type="match status" value="1"/>
</dbReference>
<organism evidence="3 4">
    <name type="scientific">Striga asiatica</name>
    <name type="common">Asiatic witchweed</name>
    <name type="synonym">Buchnera asiatica</name>
    <dbReference type="NCBI Taxonomy" id="4170"/>
    <lineage>
        <taxon>Eukaryota</taxon>
        <taxon>Viridiplantae</taxon>
        <taxon>Streptophyta</taxon>
        <taxon>Embryophyta</taxon>
        <taxon>Tracheophyta</taxon>
        <taxon>Spermatophyta</taxon>
        <taxon>Magnoliopsida</taxon>
        <taxon>eudicotyledons</taxon>
        <taxon>Gunneridae</taxon>
        <taxon>Pentapetalae</taxon>
        <taxon>asterids</taxon>
        <taxon>lamiids</taxon>
        <taxon>Lamiales</taxon>
        <taxon>Orobanchaceae</taxon>
        <taxon>Buchnereae</taxon>
        <taxon>Striga</taxon>
    </lineage>
</organism>
<feature type="domain" description="ABC transporter" evidence="2">
    <location>
        <begin position="214"/>
        <end position="283"/>
    </location>
</feature>
<dbReference type="GO" id="GO:0016887">
    <property type="term" value="F:ATP hydrolysis activity"/>
    <property type="evidence" value="ECO:0007669"/>
    <property type="project" value="InterPro"/>
</dbReference>
<dbReference type="PANTHER" id="PTHR19211:SF95">
    <property type="entry name" value="ABC TRANSPORTER F FAMILY MEMBER 2"/>
    <property type="match status" value="1"/>
</dbReference>
<dbReference type="Proteomes" id="UP000325081">
    <property type="component" value="Unassembled WGS sequence"/>
</dbReference>
<dbReference type="AlphaFoldDB" id="A0A5A7PVS6"/>
<accession>A0A5A7PVS6</accession>
<gene>
    <name evidence="3" type="ORF">STAS_13352</name>
</gene>
<dbReference type="OrthoDB" id="2110130at2759"/>
<proteinExistence type="predicted"/>
<dbReference type="Gene3D" id="3.40.50.300">
    <property type="entry name" value="P-loop containing nucleotide triphosphate hydrolases"/>
    <property type="match status" value="1"/>
</dbReference>
<dbReference type="InterPro" id="IPR027417">
    <property type="entry name" value="P-loop_NTPase"/>
</dbReference>
<reference evidence="4" key="1">
    <citation type="journal article" date="2019" name="Curr. Biol.">
        <title>Genome Sequence of Striga asiatica Provides Insight into the Evolution of Plant Parasitism.</title>
        <authorList>
            <person name="Yoshida S."/>
            <person name="Kim S."/>
            <person name="Wafula E.K."/>
            <person name="Tanskanen J."/>
            <person name="Kim Y.M."/>
            <person name="Honaas L."/>
            <person name="Yang Z."/>
            <person name="Spallek T."/>
            <person name="Conn C.E."/>
            <person name="Ichihashi Y."/>
            <person name="Cheong K."/>
            <person name="Cui S."/>
            <person name="Der J.P."/>
            <person name="Gundlach H."/>
            <person name="Jiao Y."/>
            <person name="Hori C."/>
            <person name="Ishida J.K."/>
            <person name="Kasahara H."/>
            <person name="Kiba T."/>
            <person name="Kim M.S."/>
            <person name="Koo N."/>
            <person name="Laohavisit A."/>
            <person name="Lee Y.H."/>
            <person name="Lumba S."/>
            <person name="McCourt P."/>
            <person name="Mortimer J.C."/>
            <person name="Mutuku J.M."/>
            <person name="Nomura T."/>
            <person name="Sasaki-Sekimoto Y."/>
            <person name="Seto Y."/>
            <person name="Wang Y."/>
            <person name="Wakatake T."/>
            <person name="Sakakibara H."/>
            <person name="Demura T."/>
            <person name="Yamaguchi S."/>
            <person name="Yoneyama K."/>
            <person name="Manabe R.I."/>
            <person name="Nelson D.C."/>
            <person name="Schulman A.H."/>
            <person name="Timko M.P."/>
            <person name="dePamphilis C.W."/>
            <person name="Choi D."/>
            <person name="Shirasu K."/>
        </authorList>
    </citation>
    <scope>NUCLEOTIDE SEQUENCE [LARGE SCALE GENOMIC DNA]</scope>
    <source>
        <strain evidence="4">cv. UVA1</strain>
    </source>
</reference>
<dbReference type="InterPro" id="IPR050611">
    <property type="entry name" value="ABCF"/>
</dbReference>
<evidence type="ECO:0000259" key="2">
    <source>
        <dbReference type="Pfam" id="PF00005"/>
    </source>
</evidence>
<protein>
    <submittedName>
        <fullName evidence="3">ABC transporter F family member</fullName>
    </submittedName>
</protein>
<comment type="caution">
    <text evidence="3">The sequence shown here is derived from an EMBL/GenBank/DDBJ whole genome shotgun (WGS) entry which is preliminary data.</text>
</comment>
<dbReference type="GO" id="GO:0005524">
    <property type="term" value="F:ATP binding"/>
    <property type="evidence" value="ECO:0007669"/>
    <property type="project" value="InterPro"/>
</dbReference>
<evidence type="ECO:0000256" key="1">
    <source>
        <dbReference type="ARBA" id="ARBA00022737"/>
    </source>
</evidence>
<dbReference type="InterPro" id="IPR003439">
    <property type="entry name" value="ABC_transporter-like_ATP-bd"/>
</dbReference>
<keyword evidence="1" id="KW-0677">Repeat</keyword>
<dbReference type="EMBL" id="BKCP01005250">
    <property type="protein sequence ID" value="GER36965.1"/>
    <property type="molecule type" value="Genomic_DNA"/>
</dbReference>
<dbReference type="SUPFAM" id="SSF52540">
    <property type="entry name" value="P-loop containing nucleoside triphosphate hydrolases"/>
    <property type="match status" value="1"/>
</dbReference>
<dbReference type="Pfam" id="PF00005">
    <property type="entry name" value="ABC_tran"/>
    <property type="match status" value="1"/>
</dbReference>
<evidence type="ECO:0000313" key="3">
    <source>
        <dbReference type="EMBL" id="GER36965.1"/>
    </source>
</evidence>
<evidence type="ECO:0000313" key="4">
    <source>
        <dbReference type="Proteomes" id="UP000325081"/>
    </source>
</evidence>
<keyword evidence="4" id="KW-1185">Reference proteome</keyword>